<evidence type="ECO:0000256" key="2">
    <source>
        <dbReference type="ARBA" id="ARBA00023125"/>
    </source>
</evidence>
<dbReference type="Gene3D" id="1.10.10.60">
    <property type="entry name" value="Homeodomain-like"/>
    <property type="match status" value="1"/>
</dbReference>
<feature type="domain" description="HTH tetR-type" evidence="5">
    <location>
        <begin position="16"/>
        <end position="76"/>
    </location>
</feature>
<evidence type="ECO:0000256" key="4">
    <source>
        <dbReference type="PROSITE-ProRule" id="PRU00335"/>
    </source>
</evidence>
<evidence type="ECO:0000256" key="1">
    <source>
        <dbReference type="ARBA" id="ARBA00023015"/>
    </source>
</evidence>
<dbReference type="PROSITE" id="PS50977">
    <property type="entry name" value="HTH_TETR_2"/>
    <property type="match status" value="1"/>
</dbReference>
<keyword evidence="7" id="KW-1185">Reference proteome</keyword>
<gene>
    <name evidence="6" type="ORF">D5H75_36195</name>
</gene>
<organism evidence="6 7">
    <name type="scientific">Bailinhaonella thermotolerans</name>
    <dbReference type="NCBI Taxonomy" id="1070861"/>
    <lineage>
        <taxon>Bacteria</taxon>
        <taxon>Bacillati</taxon>
        <taxon>Actinomycetota</taxon>
        <taxon>Actinomycetes</taxon>
        <taxon>Streptosporangiales</taxon>
        <taxon>Streptosporangiaceae</taxon>
        <taxon>Bailinhaonella</taxon>
    </lineage>
</organism>
<evidence type="ECO:0000259" key="5">
    <source>
        <dbReference type="PROSITE" id="PS50977"/>
    </source>
</evidence>
<dbReference type="Pfam" id="PF00440">
    <property type="entry name" value="TetR_N"/>
    <property type="match status" value="1"/>
</dbReference>
<evidence type="ECO:0000256" key="3">
    <source>
        <dbReference type="ARBA" id="ARBA00023163"/>
    </source>
</evidence>
<dbReference type="OrthoDB" id="4371863at2"/>
<dbReference type="Gene3D" id="1.10.357.10">
    <property type="entry name" value="Tetracycline Repressor, domain 2"/>
    <property type="match status" value="1"/>
</dbReference>
<dbReference type="InterPro" id="IPR036271">
    <property type="entry name" value="Tet_transcr_reg_TetR-rel_C_sf"/>
</dbReference>
<protein>
    <submittedName>
        <fullName evidence="6">TetR/AcrR family transcriptional regulator</fullName>
    </submittedName>
</protein>
<keyword evidence="3" id="KW-0804">Transcription</keyword>
<feature type="DNA-binding region" description="H-T-H motif" evidence="4">
    <location>
        <begin position="39"/>
        <end position="58"/>
    </location>
</feature>
<dbReference type="PANTHER" id="PTHR30055:SF234">
    <property type="entry name" value="HTH-TYPE TRANSCRIPTIONAL REGULATOR BETI"/>
    <property type="match status" value="1"/>
</dbReference>
<accession>A0A3A4A9P0</accession>
<dbReference type="SUPFAM" id="SSF48498">
    <property type="entry name" value="Tetracyclin repressor-like, C-terminal domain"/>
    <property type="match status" value="1"/>
</dbReference>
<proteinExistence type="predicted"/>
<dbReference type="SUPFAM" id="SSF46689">
    <property type="entry name" value="Homeodomain-like"/>
    <property type="match status" value="1"/>
</dbReference>
<dbReference type="InterPro" id="IPR050109">
    <property type="entry name" value="HTH-type_TetR-like_transc_reg"/>
</dbReference>
<dbReference type="GO" id="GO:0003700">
    <property type="term" value="F:DNA-binding transcription factor activity"/>
    <property type="evidence" value="ECO:0007669"/>
    <property type="project" value="TreeGrafter"/>
</dbReference>
<reference evidence="6 7" key="1">
    <citation type="submission" date="2018-09" db="EMBL/GenBank/DDBJ databases">
        <title>YIM 75507 draft genome.</title>
        <authorList>
            <person name="Tang S."/>
            <person name="Feng Y."/>
        </authorList>
    </citation>
    <scope>NUCLEOTIDE SEQUENCE [LARGE SCALE GENOMIC DNA]</scope>
    <source>
        <strain evidence="6 7">YIM 75507</strain>
    </source>
</reference>
<dbReference type="EMBL" id="QZEY01000023">
    <property type="protein sequence ID" value="RJL22046.1"/>
    <property type="molecule type" value="Genomic_DNA"/>
</dbReference>
<keyword evidence="2 4" id="KW-0238">DNA-binding</keyword>
<dbReference type="InterPro" id="IPR001647">
    <property type="entry name" value="HTH_TetR"/>
</dbReference>
<evidence type="ECO:0000313" key="7">
    <source>
        <dbReference type="Proteomes" id="UP000265768"/>
    </source>
</evidence>
<dbReference type="AlphaFoldDB" id="A0A3A4A9P0"/>
<dbReference type="InterPro" id="IPR009057">
    <property type="entry name" value="Homeodomain-like_sf"/>
</dbReference>
<keyword evidence="1" id="KW-0805">Transcription regulation</keyword>
<dbReference type="GO" id="GO:0000976">
    <property type="term" value="F:transcription cis-regulatory region binding"/>
    <property type="evidence" value="ECO:0007669"/>
    <property type="project" value="TreeGrafter"/>
</dbReference>
<sequence>MATRKYEQRLRAEAAQETRRRILDAVYERLREAPSEPVSIDRIARIARVARPTVYLVFGSRAGLFDAVWADLLQRGGFDRILQASAHPDAREALRGAIRAIVEMYAAHRDVLRVLRSMALLDAAAVGGAAERMEQGRAAGMAELAQRLEEQGALRPDVTRDQAADLLWLLTGFDSFDLLRTGRDLPLDQIATTLTTTAERTLCR</sequence>
<dbReference type="RefSeq" id="WP_119931122.1">
    <property type="nucleotide sequence ID" value="NZ_QZEY01000023.1"/>
</dbReference>
<comment type="caution">
    <text evidence="6">The sequence shown here is derived from an EMBL/GenBank/DDBJ whole genome shotgun (WGS) entry which is preliminary data.</text>
</comment>
<evidence type="ECO:0000313" key="6">
    <source>
        <dbReference type="EMBL" id="RJL22046.1"/>
    </source>
</evidence>
<name>A0A3A4A9P0_9ACTN</name>
<dbReference type="Proteomes" id="UP000265768">
    <property type="component" value="Unassembled WGS sequence"/>
</dbReference>
<dbReference type="PANTHER" id="PTHR30055">
    <property type="entry name" value="HTH-TYPE TRANSCRIPTIONAL REGULATOR RUTR"/>
    <property type="match status" value="1"/>
</dbReference>